<dbReference type="AlphaFoldDB" id="A0A226DQT6"/>
<dbReference type="EMBL" id="LNIX01000014">
    <property type="protein sequence ID" value="OXA47037.1"/>
    <property type="molecule type" value="Genomic_DNA"/>
</dbReference>
<sequence>MYKHFKIANFTIFPTKFADYGDDVCPYATFQLPENPPTRPFLTKGLGGSGGFHTGDTLHNVGNVYSGPYHPVQSQNSMATLSFQDAEHLKSGRLSSKVGEDAEDAEVTKILAMHMPPLEYDAIGANDGEISPKYLHPHNQYLSHQNDYVSQQQRQQIILQQQQYQEQQFGTFRRRNRQDHVPTSEELESSSSSLDEESSPTTGRTSGRATYCAGRARHHKSGYKSTSGSSNSGGGGGGQIIPRVRSSSGYSSHTEETSFTTREQPPPKFSKNVEDQPFHGNDDVPEVNGFPMKRNPGKQEKQRQSRSKNKGDFHIDV</sequence>
<evidence type="ECO:0000313" key="2">
    <source>
        <dbReference type="EMBL" id="OXA47037.1"/>
    </source>
</evidence>
<feature type="region of interest" description="Disordered" evidence="1">
    <location>
        <begin position="174"/>
        <end position="317"/>
    </location>
</feature>
<feature type="compositionally biased region" description="Basic and acidic residues" evidence="1">
    <location>
        <begin position="271"/>
        <end position="282"/>
    </location>
</feature>
<evidence type="ECO:0000256" key="1">
    <source>
        <dbReference type="SAM" id="MobiDB-lite"/>
    </source>
</evidence>
<gene>
    <name evidence="2" type="ORF">Fcan01_18270</name>
</gene>
<feature type="compositionally biased region" description="Basic and acidic residues" evidence="1">
    <location>
        <begin position="297"/>
        <end position="317"/>
    </location>
</feature>
<keyword evidence="3" id="KW-1185">Reference proteome</keyword>
<organism evidence="2 3">
    <name type="scientific">Folsomia candida</name>
    <name type="common">Springtail</name>
    <dbReference type="NCBI Taxonomy" id="158441"/>
    <lineage>
        <taxon>Eukaryota</taxon>
        <taxon>Metazoa</taxon>
        <taxon>Ecdysozoa</taxon>
        <taxon>Arthropoda</taxon>
        <taxon>Hexapoda</taxon>
        <taxon>Collembola</taxon>
        <taxon>Entomobryomorpha</taxon>
        <taxon>Isotomoidea</taxon>
        <taxon>Isotomidae</taxon>
        <taxon>Proisotominae</taxon>
        <taxon>Folsomia</taxon>
    </lineage>
</organism>
<dbReference type="OrthoDB" id="5982258at2759"/>
<comment type="caution">
    <text evidence="2">The sequence shown here is derived from an EMBL/GenBank/DDBJ whole genome shotgun (WGS) entry which is preliminary data.</text>
</comment>
<evidence type="ECO:0000313" key="3">
    <source>
        <dbReference type="Proteomes" id="UP000198287"/>
    </source>
</evidence>
<name>A0A226DQT6_FOLCA</name>
<accession>A0A226DQT6</accession>
<feature type="compositionally biased region" description="Polar residues" evidence="1">
    <location>
        <begin position="245"/>
        <end position="263"/>
    </location>
</feature>
<reference evidence="2 3" key="1">
    <citation type="submission" date="2015-12" db="EMBL/GenBank/DDBJ databases">
        <title>The genome of Folsomia candida.</title>
        <authorList>
            <person name="Faddeeva A."/>
            <person name="Derks M.F."/>
            <person name="Anvar Y."/>
            <person name="Smit S."/>
            <person name="Van Straalen N."/>
            <person name="Roelofs D."/>
        </authorList>
    </citation>
    <scope>NUCLEOTIDE SEQUENCE [LARGE SCALE GENOMIC DNA]</scope>
    <source>
        <strain evidence="2 3">VU population</strain>
        <tissue evidence="2">Whole body</tissue>
    </source>
</reference>
<dbReference type="Proteomes" id="UP000198287">
    <property type="component" value="Unassembled WGS sequence"/>
</dbReference>
<dbReference type="STRING" id="158441.A0A226DQT6"/>
<proteinExistence type="predicted"/>
<protein>
    <submittedName>
        <fullName evidence="2">Uncharacterized protein</fullName>
    </submittedName>
</protein>